<dbReference type="InterPro" id="IPR051181">
    <property type="entry name" value="CAF1_poly(A)_ribonucleases"/>
</dbReference>
<dbReference type="PANTHER" id="PTHR15092">
    <property type="entry name" value="POLY A -SPECIFIC RIBONUCLEASE/TARGET OF EGR1, MEMBER 1"/>
    <property type="match status" value="1"/>
</dbReference>
<dbReference type="GeneID" id="40327946"/>
<organism evidence="2 3">
    <name type="scientific">Trypanosoma rangeli</name>
    <dbReference type="NCBI Taxonomy" id="5698"/>
    <lineage>
        <taxon>Eukaryota</taxon>
        <taxon>Discoba</taxon>
        <taxon>Euglenozoa</taxon>
        <taxon>Kinetoplastea</taxon>
        <taxon>Metakinetoplastina</taxon>
        <taxon>Trypanosomatida</taxon>
        <taxon>Trypanosomatidae</taxon>
        <taxon>Trypanosoma</taxon>
        <taxon>Herpetosoma</taxon>
    </lineage>
</organism>
<dbReference type="Proteomes" id="UP000283634">
    <property type="component" value="Unassembled WGS sequence"/>
</dbReference>
<evidence type="ECO:0000313" key="3">
    <source>
        <dbReference type="Proteomes" id="UP000283634"/>
    </source>
</evidence>
<dbReference type="InterPro" id="IPR036397">
    <property type="entry name" value="RNaseH_sf"/>
</dbReference>
<dbReference type="AlphaFoldDB" id="A0A3R7LZW8"/>
<dbReference type="EMBL" id="MKGL01000107">
    <property type="protein sequence ID" value="RNF06509.1"/>
    <property type="molecule type" value="Genomic_DNA"/>
</dbReference>
<dbReference type="SUPFAM" id="SSF53098">
    <property type="entry name" value="Ribonuclease H-like"/>
    <property type="match status" value="1"/>
</dbReference>
<comment type="similarity">
    <text evidence="1">Belongs to the CAF1 family.</text>
</comment>
<dbReference type="OMA" id="YKECIGR"/>
<dbReference type="PANTHER" id="PTHR15092:SF46">
    <property type="entry name" value="PUTATIVE-RELATED"/>
    <property type="match status" value="1"/>
</dbReference>
<dbReference type="GO" id="GO:0003723">
    <property type="term" value="F:RNA binding"/>
    <property type="evidence" value="ECO:0007669"/>
    <property type="project" value="TreeGrafter"/>
</dbReference>
<gene>
    <name evidence="2" type="ORF">TraAM80_04013</name>
</gene>
<protein>
    <submittedName>
        <fullName evidence="2">Putative ribonuclease</fullName>
    </submittedName>
</protein>
<name>A0A3R7LZW8_TRYRA</name>
<dbReference type="RefSeq" id="XP_029239296.1">
    <property type="nucleotide sequence ID" value="XM_029380960.1"/>
</dbReference>
<keyword evidence="3" id="KW-1185">Reference proteome</keyword>
<evidence type="ECO:0000313" key="2">
    <source>
        <dbReference type="EMBL" id="RNF06509.1"/>
    </source>
</evidence>
<dbReference type="InterPro" id="IPR006941">
    <property type="entry name" value="RNase_CAF1"/>
</dbReference>
<reference evidence="2 3" key="1">
    <citation type="journal article" date="2018" name="BMC Genomics">
        <title>Genomic comparison of Trypanosoma conorhini and Trypanosoma rangeli to Trypanosoma cruzi strains of high and low virulence.</title>
        <authorList>
            <person name="Bradwell K.R."/>
            <person name="Koparde V.N."/>
            <person name="Matveyev A.V."/>
            <person name="Serrano M.G."/>
            <person name="Alves J.M."/>
            <person name="Parikh H."/>
            <person name="Huang B."/>
            <person name="Lee V."/>
            <person name="Espinosa-Alvarez O."/>
            <person name="Ortiz P.A."/>
            <person name="Costa-Martins A.G."/>
            <person name="Teixeira M.M."/>
            <person name="Buck G.A."/>
        </authorList>
    </citation>
    <scope>NUCLEOTIDE SEQUENCE [LARGE SCALE GENOMIC DNA]</scope>
    <source>
        <strain evidence="2 3">AM80</strain>
    </source>
</reference>
<dbReference type="InterPro" id="IPR012337">
    <property type="entry name" value="RNaseH-like_sf"/>
</dbReference>
<proteinExistence type="inferred from homology"/>
<accession>A0A3R7LZW8</accession>
<dbReference type="OrthoDB" id="414075at2759"/>
<dbReference type="Pfam" id="PF04857">
    <property type="entry name" value="CAF1"/>
    <property type="match status" value="1"/>
</dbReference>
<dbReference type="Gene3D" id="3.30.420.10">
    <property type="entry name" value="Ribonuclease H-like superfamily/Ribonuclease H"/>
    <property type="match status" value="1"/>
</dbReference>
<sequence>MANMMPDITFINRQNFTELFPAFLRDLNDADYVAVDLEFTGIDHESVPDFLKLPEEAFLQKMAAARLFTPFQIGFSMFRGATEQVISAGVDAPGAGATPQSCRDVMRCEANAFYSSGLKGPMLKTMMENWVSKGQVVPRDMERLKETRLEAELACNGVTESTSVFDKLHAFRTLNEIDAVIEIAERWKGYTEAKKRHVSVRNYYCYLLPAPAKGEEDRTVTLSSETVMFLMQNTVDLNKWISEGLFFVSFEDYVKVQQAALCSTEAADHARVVEERAAILRRWINALPFEDVKKQLFSEYSKIVSFARTAPVGDSLEIHLPFLRPPSFEEFDNHIRGLGLRLARRTITKVSPSRYLGVQFARDPSYFGTRLLEALVTATQGSKKPLVLHNGILDLAFLCCAMLREPPRTLTKFKRVIRDMFPVLYDTRTLTGAPSLQKVGTLTGTLKRTYLTLLKRNEQLQIHSTLSFEAAAEASMKEHDAVFDAFMTGSLFLFAQEELAQVGSDFRRLCGITPIHGCVFSINFSDDSDGCLLHPPTAPMYVIRHPPMITLNPEGLRSKLSMVVNSVTFLLNGEYCLVKICDTGCDNTCRQKISALLKQWCESLGIWFMTLDVESKVRAHKINYVNEKAS</sequence>
<dbReference type="GO" id="GO:0000175">
    <property type="term" value="F:3'-5'-RNA exonuclease activity"/>
    <property type="evidence" value="ECO:0007669"/>
    <property type="project" value="TreeGrafter"/>
</dbReference>
<comment type="caution">
    <text evidence="2">The sequence shown here is derived from an EMBL/GenBank/DDBJ whole genome shotgun (WGS) entry which is preliminary data.</text>
</comment>
<evidence type="ECO:0000256" key="1">
    <source>
        <dbReference type="ARBA" id="ARBA00008372"/>
    </source>
</evidence>